<dbReference type="RefSeq" id="WP_058743147.1">
    <property type="nucleotide sequence ID" value="NZ_BAAAWP010000001.1"/>
</dbReference>
<evidence type="ECO:0000313" key="2">
    <source>
        <dbReference type="Proteomes" id="UP000539146"/>
    </source>
</evidence>
<reference evidence="1 2" key="1">
    <citation type="submission" date="2020-05" db="EMBL/GenBank/DDBJ databases">
        <title>Genome Sequencing of Type Strains.</title>
        <authorList>
            <person name="Lemaire J.F."/>
            <person name="Inderbitzin P."/>
            <person name="Gregorio O.A."/>
            <person name="Collins S.B."/>
            <person name="Wespe N."/>
            <person name="Knight-Connoni V."/>
        </authorList>
    </citation>
    <scope>NUCLEOTIDE SEQUENCE [LARGE SCALE GENOMIC DNA]</scope>
    <source>
        <strain evidence="1 2">DSM 20512</strain>
    </source>
</reference>
<proteinExistence type="predicted"/>
<comment type="caution">
    <text evidence="1">The sequence shown here is derived from an EMBL/GenBank/DDBJ whole genome shotgun (WGS) entry which is preliminary data.</text>
</comment>
<accession>A0A850DT87</accession>
<evidence type="ECO:0000313" key="1">
    <source>
        <dbReference type="EMBL" id="NUU26812.1"/>
    </source>
</evidence>
<name>A0A850DT87_9MICO</name>
<dbReference type="EMBL" id="JABMCG010000058">
    <property type="protein sequence ID" value="NUU26812.1"/>
    <property type="molecule type" value="Genomic_DNA"/>
</dbReference>
<gene>
    <name evidence="1" type="ORF">HP467_01605</name>
</gene>
<dbReference type="AlphaFoldDB" id="A0A850DT87"/>
<sequence length="67" mass="7128">MSIPRNELGIRGSRVARGTRAIPGADRSLADTLLPVRRSAASDTATQPIDMRALLAETLDTSRVPGQ</sequence>
<organism evidence="1 2">
    <name type="scientific">Curtobacterium citreum</name>
    <dbReference type="NCBI Taxonomy" id="2036"/>
    <lineage>
        <taxon>Bacteria</taxon>
        <taxon>Bacillati</taxon>
        <taxon>Actinomycetota</taxon>
        <taxon>Actinomycetes</taxon>
        <taxon>Micrococcales</taxon>
        <taxon>Microbacteriaceae</taxon>
        <taxon>Curtobacterium</taxon>
    </lineage>
</organism>
<dbReference type="Proteomes" id="UP000539146">
    <property type="component" value="Unassembled WGS sequence"/>
</dbReference>
<protein>
    <submittedName>
        <fullName evidence="1">Uncharacterized protein</fullName>
    </submittedName>
</protein>